<feature type="domain" description="Lipase" evidence="12">
    <location>
        <begin position="10"/>
        <end position="102"/>
    </location>
</feature>
<protein>
    <recommendedName>
        <fullName evidence="11">Triacylglycerol lipase</fullName>
        <ecNumber evidence="11">3.1.1.3</ecNumber>
    </recommendedName>
    <alternativeName>
        <fullName evidence="11">Pancreatic lipase</fullName>
    </alternativeName>
</protein>
<dbReference type="GO" id="GO:0004465">
    <property type="term" value="F:lipoprotein lipase activity"/>
    <property type="evidence" value="ECO:0007669"/>
    <property type="project" value="TreeGrafter"/>
</dbReference>
<dbReference type="InterPro" id="IPR029058">
    <property type="entry name" value="AB_hydrolase_fold"/>
</dbReference>
<reference evidence="13 14" key="1">
    <citation type="journal article" date="2011" name="Nature">
        <title>A high-resolution map of human evolutionary constraint using 29 mammals.</title>
        <authorList>
            <person name="Lindblad-Toh K."/>
            <person name="Garber M."/>
            <person name="Zuk O."/>
            <person name="Lin M.F."/>
            <person name="Parker B.J."/>
            <person name="Washietl S."/>
            <person name="Kheradpour P."/>
            <person name="Ernst J."/>
            <person name="Jordan G."/>
            <person name="Mauceli E."/>
            <person name="Ward L.D."/>
            <person name="Lowe C.B."/>
            <person name="Holloway A.K."/>
            <person name="Clamp M."/>
            <person name="Gnerre S."/>
            <person name="Alfoldi J."/>
            <person name="Beal K."/>
            <person name="Chang J."/>
            <person name="Clawson H."/>
            <person name="Cuff J."/>
            <person name="Di Palma F."/>
            <person name="Fitzgerald S."/>
            <person name="Flicek P."/>
            <person name="Guttman M."/>
            <person name="Hubisz M.J."/>
            <person name="Jaffe D.B."/>
            <person name="Jungreis I."/>
            <person name="Kent W.J."/>
            <person name="Kostka D."/>
            <person name="Lara M."/>
            <person name="Martins A.L."/>
            <person name="Massingham T."/>
            <person name="Moltke I."/>
            <person name="Raney B.J."/>
            <person name="Rasmussen M.D."/>
            <person name="Robinson J."/>
            <person name="Stark A."/>
            <person name="Vilella A.J."/>
            <person name="Wen J."/>
            <person name="Xie X."/>
            <person name="Zody M.C."/>
            <person name="Baldwin J."/>
            <person name="Bloom T."/>
            <person name="Chin C.W."/>
            <person name="Heiman D."/>
            <person name="Nicol R."/>
            <person name="Nusbaum C."/>
            <person name="Young S."/>
            <person name="Wilkinson J."/>
            <person name="Worley K.C."/>
            <person name="Kovar C.L."/>
            <person name="Muzny D.M."/>
            <person name="Gibbs R.A."/>
            <person name="Cree A."/>
            <person name="Dihn H.H."/>
            <person name="Fowler G."/>
            <person name="Jhangiani S."/>
            <person name="Joshi V."/>
            <person name="Lee S."/>
            <person name="Lewis L.R."/>
            <person name="Nazareth L.V."/>
            <person name="Okwuonu G."/>
            <person name="Santibanez J."/>
            <person name="Warren W.C."/>
            <person name="Mardis E.R."/>
            <person name="Weinstock G.M."/>
            <person name="Wilson R.K."/>
            <person name="Delehaunty K."/>
            <person name="Dooling D."/>
            <person name="Fronik C."/>
            <person name="Fulton L."/>
            <person name="Fulton B."/>
            <person name="Graves T."/>
            <person name="Minx P."/>
            <person name="Sodergren E."/>
            <person name="Birney E."/>
            <person name="Margulies E.H."/>
            <person name="Herrero J."/>
            <person name="Green E.D."/>
            <person name="Haussler D."/>
            <person name="Siepel A."/>
            <person name="Goldman N."/>
            <person name="Pollard K.S."/>
            <person name="Pedersen J.S."/>
            <person name="Lander E.S."/>
            <person name="Kellis M."/>
        </authorList>
    </citation>
    <scope>NUCLEOTIDE SEQUENCE [LARGE SCALE GENOMIC DNA]</scope>
    <source>
        <strain evidence="13 14">Thorbecke inbred</strain>
    </source>
</reference>
<dbReference type="GO" id="GO:0016042">
    <property type="term" value="P:lipid catabolic process"/>
    <property type="evidence" value="ECO:0007669"/>
    <property type="project" value="UniProtKB-KW"/>
</dbReference>
<evidence type="ECO:0000256" key="8">
    <source>
        <dbReference type="ARBA" id="ARBA00023098"/>
    </source>
</evidence>
<evidence type="ECO:0000256" key="10">
    <source>
        <dbReference type="RuleBase" id="RU004262"/>
    </source>
</evidence>
<keyword evidence="14" id="KW-1185">Reference proteome</keyword>
<evidence type="ECO:0000256" key="4">
    <source>
        <dbReference type="ARBA" id="ARBA00022723"/>
    </source>
</evidence>
<accession>A0A5F9CUH3</accession>
<evidence type="ECO:0000256" key="2">
    <source>
        <dbReference type="ARBA" id="ARBA00010701"/>
    </source>
</evidence>
<keyword evidence="3 11" id="KW-0964">Secreted</keyword>
<comment type="catalytic activity">
    <reaction evidence="11">
        <text>a triacylglycerol + H2O = a diacylglycerol + a fatty acid + H(+)</text>
        <dbReference type="Rhea" id="RHEA:12044"/>
        <dbReference type="ChEBI" id="CHEBI:15377"/>
        <dbReference type="ChEBI" id="CHEBI:15378"/>
        <dbReference type="ChEBI" id="CHEBI:17855"/>
        <dbReference type="ChEBI" id="CHEBI:18035"/>
        <dbReference type="ChEBI" id="CHEBI:28868"/>
        <dbReference type="EC" id="3.1.1.3"/>
    </reaction>
</comment>
<comment type="subcellular location">
    <subcellularLocation>
        <location evidence="1 11">Secreted</location>
    </subcellularLocation>
</comment>
<dbReference type="Proteomes" id="UP000001811">
    <property type="component" value="Chromosome 18"/>
</dbReference>
<dbReference type="EC" id="3.1.1.3" evidence="11"/>
<dbReference type="PANTHER" id="PTHR11610:SF147">
    <property type="entry name" value="PANCREATIC TRIACYLGLYCEROL LIPASE"/>
    <property type="match status" value="1"/>
</dbReference>
<reference evidence="13" key="2">
    <citation type="submission" date="2025-08" db="UniProtKB">
        <authorList>
            <consortium name="Ensembl"/>
        </authorList>
    </citation>
    <scope>IDENTIFICATION</scope>
    <source>
        <strain evidence="13">Thorbecke</strain>
    </source>
</reference>
<dbReference type="SUPFAM" id="SSF53474">
    <property type="entry name" value="alpha/beta-Hydrolases"/>
    <property type="match status" value="1"/>
</dbReference>
<reference evidence="13" key="3">
    <citation type="submission" date="2025-09" db="UniProtKB">
        <authorList>
            <consortium name="Ensembl"/>
        </authorList>
    </citation>
    <scope>IDENTIFICATION</scope>
    <source>
        <strain evidence="13">Thorbecke</strain>
    </source>
</reference>
<evidence type="ECO:0000259" key="12">
    <source>
        <dbReference type="Pfam" id="PF00151"/>
    </source>
</evidence>
<evidence type="ECO:0000256" key="9">
    <source>
        <dbReference type="ARBA" id="ARBA00023157"/>
    </source>
</evidence>
<evidence type="ECO:0000313" key="13">
    <source>
        <dbReference type="Ensembl" id="ENSOCUP00000037155.1"/>
    </source>
</evidence>
<keyword evidence="8 11" id="KW-0443">Lipid metabolism</keyword>
<evidence type="ECO:0000256" key="1">
    <source>
        <dbReference type="ARBA" id="ARBA00004613"/>
    </source>
</evidence>
<dbReference type="PRINTS" id="PR00823">
    <property type="entry name" value="PANCLIPASE"/>
</dbReference>
<evidence type="ECO:0000256" key="3">
    <source>
        <dbReference type="ARBA" id="ARBA00022525"/>
    </source>
</evidence>
<evidence type="ECO:0000256" key="5">
    <source>
        <dbReference type="ARBA" id="ARBA00022801"/>
    </source>
</evidence>
<dbReference type="Pfam" id="PF00151">
    <property type="entry name" value="Lipase"/>
    <property type="match status" value="1"/>
</dbReference>
<keyword evidence="9 11" id="KW-1015">Disulfide bond</keyword>
<keyword evidence="6" id="KW-0106">Calcium</keyword>
<dbReference type="InterPro" id="IPR013818">
    <property type="entry name" value="Lipase"/>
</dbReference>
<keyword evidence="7 11" id="KW-0442">Lipid degradation</keyword>
<dbReference type="Gene3D" id="3.40.50.1820">
    <property type="entry name" value="alpha/beta hydrolase"/>
    <property type="match status" value="1"/>
</dbReference>
<dbReference type="AlphaFoldDB" id="A0A5F9CUH3"/>
<keyword evidence="5" id="KW-0378">Hydrolase</keyword>
<comment type="similarity">
    <text evidence="2 10">Belongs to the AB hydrolase superfamily. Lipase family.</text>
</comment>
<evidence type="ECO:0000256" key="11">
    <source>
        <dbReference type="RuleBase" id="RU362046"/>
    </source>
</evidence>
<proteinExistence type="inferred from homology"/>
<sequence>LHFWVTTGSEVCYDRLGCFTDDAPWGGITGRPGKILPKSPEVVNTRFLLYTNKNQDTYQEVVADASSIKSSNFRTDKKTRFIIHGFTDTGENSWLSNMCKPGAEPIELQGIPWFLKTDEHTEVCKLHEFKNNQ</sequence>
<dbReference type="Ensembl" id="ENSOCUT00000038942.1">
    <property type="protein sequence ID" value="ENSOCUP00000037155.1"/>
    <property type="gene ID" value="ENSOCUG00000033263.1"/>
</dbReference>
<name>A0A5F9CUH3_RABIT</name>
<dbReference type="InterPro" id="IPR000734">
    <property type="entry name" value="TAG_lipase"/>
</dbReference>
<dbReference type="PRINTS" id="PR00821">
    <property type="entry name" value="TAGLIPASE"/>
</dbReference>
<keyword evidence="4" id="KW-0479">Metal-binding</keyword>
<dbReference type="GO" id="GO:0046872">
    <property type="term" value="F:metal ion binding"/>
    <property type="evidence" value="ECO:0007669"/>
    <property type="project" value="UniProtKB-KW"/>
</dbReference>
<evidence type="ECO:0000313" key="14">
    <source>
        <dbReference type="Proteomes" id="UP000001811"/>
    </source>
</evidence>
<dbReference type="GO" id="GO:0005615">
    <property type="term" value="C:extracellular space"/>
    <property type="evidence" value="ECO:0007669"/>
    <property type="project" value="TreeGrafter"/>
</dbReference>
<dbReference type="InterPro" id="IPR002331">
    <property type="entry name" value="Lipase_panc"/>
</dbReference>
<evidence type="ECO:0000256" key="7">
    <source>
        <dbReference type="ARBA" id="ARBA00022963"/>
    </source>
</evidence>
<dbReference type="GeneTree" id="ENSGT00940000160632"/>
<dbReference type="PANTHER" id="PTHR11610">
    <property type="entry name" value="LIPASE"/>
    <property type="match status" value="1"/>
</dbReference>
<organism evidence="13 14">
    <name type="scientific">Oryctolagus cuniculus</name>
    <name type="common">Rabbit</name>
    <dbReference type="NCBI Taxonomy" id="9986"/>
    <lineage>
        <taxon>Eukaryota</taxon>
        <taxon>Metazoa</taxon>
        <taxon>Chordata</taxon>
        <taxon>Craniata</taxon>
        <taxon>Vertebrata</taxon>
        <taxon>Euteleostomi</taxon>
        <taxon>Mammalia</taxon>
        <taxon>Eutheria</taxon>
        <taxon>Euarchontoglires</taxon>
        <taxon>Glires</taxon>
        <taxon>Lagomorpha</taxon>
        <taxon>Leporidae</taxon>
        <taxon>Oryctolagus</taxon>
    </lineage>
</organism>
<dbReference type="EMBL" id="AAGW02051139">
    <property type="status" value="NOT_ANNOTATED_CDS"/>
    <property type="molecule type" value="Genomic_DNA"/>
</dbReference>
<evidence type="ECO:0000256" key="6">
    <source>
        <dbReference type="ARBA" id="ARBA00022837"/>
    </source>
</evidence>